<dbReference type="Proteomes" id="UP001283361">
    <property type="component" value="Unassembled WGS sequence"/>
</dbReference>
<dbReference type="AlphaFoldDB" id="A0AAE1B087"/>
<evidence type="ECO:0000313" key="2">
    <source>
        <dbReference type="EMBL" id="KAK3796924.1"/>
    </source>
</evidence>
<dbReference type="PANTHER" id="PTHR35069">
    <property type="entry name" value="PROTEIN C9ORF135"/>
    <property type="match status" value="1"/>
</dbReference>
<evidence type="ECO:0000313" key="3">
    <source>
        <dbReference type="Proteomes" id="UP001283361"/>
    </source>
</evidence>
<feature type="region of interest" description="Disordered" evidence="1">
    <location>
        <begin position="1"/>
        <end position="20"/>
    </location>
</feature>
<gene>
    <name evidence="2" type="ORF">RRG08_032229</name>
</gene>
<accession>A0AAE1B087</accession>
<organism evidence="2 3">
    <name type="scientific">Elysia crispata</name>
    <name type="common">lettuce slug</name>
    <dbReference type="NCBI Taxonomy" id="231223"/>
    <lineage>
        <taxon>Eukaryota</taxon>
        <taxon>Metazoa</taxon>
        <taxon>Spiralia</taxon>
        <taxon>Lophotrochozoa</taxon>
        <taxon>Mollusca</taxon>
        <taxon>Gastropoda</taxon>
        <taxon>Heterobranchia</taxon>
        <taxon>Euthyneura</taxon>
        <taxon>Panpulmonata</taxon>
        <taxon>Sacoglossa</taxon>
        <taxon>Placobranchoidea</taxon>
        <taxon>Plakobranchidae</taxon>
        <taxon>Elysia</taxon>
    </lineage>
</organism>
<proteinExistence type="predicted"/>
<sequence>MQFSDTDLMGSRINDDRKGSLTLRSDHMNYSRAILNSHWHQARQAEPKDYDLNKAPMRTMTLSTYNRIGDVTDGSFPDTTYQEQANQVFLKPMYEDRDNHKSLVQMETIGTLNSGIDREIGGQEPSHNSVLPRHKKDYNKFYLDTTYISDYVAPYPFTPVDEEAQKQAAAEEAQKDSELKTKAYKRMKSQFTDTADYRRNGWNTWQDESGIYTNSHYKDQIFPKTQTIPERPC</sequence>
<dbReference type="GO" id="GO:0005886">
    <property type="term" value="C:plasma membrane"/>
    <property type="evidence" value="ECO:0007669"/>
    <property type="project" value="TreeGrafter"/>
</dbReference>
<dbReference type="EMBL" id="JAWDGP010000828">
    <property type="protein sequence ID" value="KAK3796924.1"/>
    <property type="molecule type" value="Genomic_DNA"/>
</dbReference>
<evidence type="ECO:0000256" key="1">
    <source>
        <dbReference type="SAM" id="MobiDB-lite"/>
    </source>
</evidence>
<keyword evidence="3" id="KW-1185">Reference proteome</keyword>
<dbReference type="InterPro" id="IPR027905">
    <property type="entry name" value="CFAP95"/>
</dbReference>
<protein>
    <submittedName>
        <fullName evidence="2">Uncharacterized protein</fullName>
    </submittedName>
</protein>
<reference evidence="2" key="1">
    <citation type="journal article" date="2023" name="G3 (Bethesda)">
        <title>A reference genome for the long-term kleptoplast-retaining sea slug Elysia crispata morphotype clarki.</title>
        <authorList>
            <person name="Eastman K.E."/>
            <person name="Pendleton A.L."/>
            <person name="Shaikh M.A."/>
            <person name="Suttiyut T."/>
            <person name="Ogas R."/>
            <person name="Tomko P."/>
            <person name="Gavelis G."/>
            <person name="Widhalm J.R."/>
            <person name="Wisecaver J.H."/>
        </authorList>
    </citation>
    <scope>NUCLEOTIDE SEQUENCE</scope>
    <source>
        <strain evidence="2">ECLA1</strain>
    </source>
</reference>
<dbReference type="PANTHER" id="PTHR35069:SF1">
    <property type="entry name" value="CILIA- AND FLAGELLA-ASSOCIATED PROTEIN 95"/>
    <property type="match status" value="1"/>
</dbReference>
<comment type="caution">
    <text evidence="2">The sequence shown here is derived from an EMBL/GenBank/DDBJ whole genome shotgun (WGS) entry which is preliminary data.</text>
</comment>
<dbReference type="Pfam" id="PF15139">
    <property type="entry name" value="CFAP95"/>
    <property type="match status" value="1"/>
</dbReference>
<name>A0AAE1B087_9GAST</name>